<organism evidence="1 2">
    <name type="scientific">Romboutsia sedimentorum</name>
    <dbReference type="NCBI Taxonomy" id="1368474"/>
    <lineage>
        <taxon>Bacteria</taxon>
        <taxon>Bacillati</taxon>
        <taxon>Bacillota</taxon>
        <taxon>Clostridia</taxon>
        <taxon>Peptostreptococcales</taxon>
        <taxon>Peptostreptococcaceae</taxon>
        <taxon>Romboutsia</taxon>
    </lineage>
</organism>
<dbReference type="PANTHER" id="PTHR37316:SF3">
    <property type="entry name" value="TEICHOIC ACID GLYCEROL-PHOSPHATE TRANSFERASE"/>
    <property type="match status" value="1"/>
</dbReference>
<sequence length="393" mass="46001">MSKINALVNMTLAAIIYPFKKTEFKNGNIWLIGGHAGDIYDDNSKFLYEYILNNHKDVDIYWVVNEDSKVKNKIPGKILIKGSIENYLYYYNAKVIVFSHAPSADIAPYNFAIPILNKFHENVFKVFLNHGSISFKKRKPMNAKLKKLIDDLMRSYNMATAISEFEKDIMVNEWKMSEDAVCVVGSARHDNLPLNEKSKNRDILYMPTWRDWIKFGSGEFTETQYFINIMNFLNDERLNDILEKNDVNIKFYMHHLMHGFIDDIKENITGKRIIFLDKDVTVADEITSSIANITDYSGVAVDFLYMDRPILFYQFDKEKYKQEVDSYIDLDNEMFGSIAYNKDQAVDELIRLIESGFEVKKNQEDARNKFFRYNDNGNCNRIYNSILKKLNNI</sequence>
<reference evidence="1 2" key="1">
    <citation type="submission" date="2023-05" db="EMBL/GenBank/DDBJ databases">
        <title>Rombocin, a short stable natural nisin variant, displays selective antimicrobial activity against Listeria monocytogenes and employs dual mode of action to kill target bacterial strains.</title>
        <authorList>
            <person name="Wambui J."/>
            <person name="Stephan R."/>
            <person name="Kuipers O.P."/>
        </authorList>
    </citation>
    <scope>NUCLEOTIDE SEQUENCE [LARGE SCALE GENOMIC DNA]</scope>
    <source>
        <strain evidence="1 2">RC002</strain>
    </source>
</reference>
<dbReference type="Proteomes" id="UP001301012">
    <property type="component" value="Unassembled WGS sequence"/>
</dbReference>
<dbReference type="InterPro" id="IPR043148">
    <property type="entry name" value="TagF_C"/>
</dbReference>
<protein>
    <submittedName>
        <fullName evidence="1">CDP-glycerol glycerophosphotransferase family protein</fullName>
    </submittedName>
</protein>
<comment type="caution">
    <text evidence="1">The sequence shown here is derived from an EMBL/GenBank/DDBJ whole genome shotgun (WGS) entry which is preliminary data.</text>
</comment>
<gene>
    <name evidence="1" type="ORF">QOZ84_05440</name>
</gene>
<accession>A0ABT7E7S1</accession>
<proteinExistence type="predicted"/>
<dbReference type="Gene3D" id="3.40.50.12580">
    <property type="match status" value="1"/>
</dbReference>
<dbReference type="SUPFAM" id="SSF53756">
    <property type="entry name" value="UDP-Glycosyltransferase/glycogen phosphorylase"/>
    <property type="match status" value="1"/>
</dbReference>
<dbReference type="RefSeq" id="WP_284131950.1">
    <property type="nucleotide sequence ID" value="NZ_JASKYM010000002.1"/>
</dbReference>
<dbReference type="PANTHER" id="PTHR37316">
    <property type="entry name" value="TEICHOIC ACID GLYCEROL-PHOSPHATE PRIMASE"/>
    <property type="match status" value="1"/>
</dbReference>
<evidence type="ECO:0000313" key="1">
    <source>
        <dbReference type="EMBL" id="MDK2562980.1"/>
    </source>
</evidence>
<dbReference type="InterPro" id="IPR007554">
    <property type="entry name" value="Glycerophosphate_synth"/>
</dbReference>
<dbReference type="EMBL" id="JASKYM010000002">
    <property type="protein sequence ID" value="MDK2562980.1"/>
    <property type="molecule type" value="Genomic_DNA"/>
</dbReference>
<dbReference type="InterPro" id="IPR051612">
    <property type="entry name" value="Teichoic_Acid_Biosynth"/>
</dbReference>
<evidence type="ECO:0000313" key="2">
    <source>
        <dbReference type="Proteomes" id="UP001301012"/>
    </source>
</evidence>
<keyword evidence="2" id="KW-1185">Reference proteome</keyword>
<dbReference type="Pfam" id="PF04464">
    <property type="entry name" value="Glyphos_transf"/>
    <property type="match status" value="1"/>
</dbReference>
<name>A0ABT7E7S1_9FIRM</name>